<dbReference type="Proteomes" id="UP000034947">
    <property type="component" value="Unassembled WGS sequence"/>
</dbReference>
<protein>
    <recommendedName>
        <fullName evidence="3">Histone H4</fullName>
    </recommendedName>
</protein>
<dbReference type="GO" id="GO:0046982">
    <property type="term" value="F:protein heterodimerization activity"/>
    <property type="evidence" value="ECO:0007669"/>
    <property type="project" value="InterPro"/>
</dbReference>
<dbReference type="InterPro" id="IPR009072">
    <property type="entry name" value="Histone-fold"/>
</dbReference>
<dbReference type="AlphaFoldDB" id="A0A0F8UP24"/>
<reference evidence="1 2" key="1">
    <citation type="submission" date="2015-02" db="EMBL/GenBank/DDBJ databases">
        <title>Draft Genome Sequences of Two Closely-Related Aflatoxigenic Aspergillus Species Obtained from the Cote d'Ivoire.</title>
        <authorList>
            <person name="Moore G.G."/>
            <person name="Beltz S.B."/>
            <person name="Mack B.M."/>
        </authorList>
    </citation>
    <scope>NUCLEOTIDE SEQUENCE [LARGE SCALE GENOMIC DNA]</scope>
    <source>
        <strain evidence="1 2">SRRC1432</strain>
    </source>
</reference>
<proteinExistence type="predicted"/>
<gene>
    <name evidence="1" type="ORF">AOCH_001871</name>
</gene>
<dbReference type="OrthoDB" id="4341621at2759"/>
<accession>A0A0F8UP24</accession>
<name>A0A0F8UP24_9EURO</name>
<comment type="caution">
    <text evidence="1">The sequence shown here is derived from an EMBL/GenBank/DDBJ whole genome shotgun (WGS) entry which is preliminary data.</text>
</comment>
<evidence type="ECO:0000313" key="2">
    <source>
        <dbReference type="Proteomes" id="UP000034947"/>
    </source>
</evidence>
<dbReference type="Gene3D" id="1.10.20.10">
    <property type="entry name" value="Histone, subunit A"/>
    <property type="match status" value="1"/>
</dbReference>
<evidence type="ECO:0008006" key="3">
    <source>
        <dbReference type="Google" id="ProtNLM"/>
    </source>
</evidence>
<dbReference type="EMBL" id="JYKN01001241">
    <property type="protein sequence ID" value="KKK21238.1"/>
    <property type="molecule type" value="Genomic_DNA"/>
</dbReference>
<keyword evidence="2" id="KW-1185">Reference proteome</keyword>
<sequence>MARLPSAYFTPVNSGRRFRKLRDNIEGVTRRGGVVRIKKEIYAEIRAVLRDRLKEILKHVVLVLESSQTPLRDRKN</sequence>
<organism evidence="1 2">
    <name type="scientific">Aspergillus ochraceoroseus</name>
    <dbReference type="NCBI Taxonomy" id="138278"/>
    <lineage>
        <taxon>Eukaryota</taxon>
        <taxon>Fungi</taxon>
        <taxon>Dikarya</taxon>
        <taxon>Ascomycota</taxon>
        <taxon>Pezizomycotina</taxon>
        <taxon>Eurotiomycetes</taxon>
        <taxon>Eurotiomycetidae</taxon>
        <taxon>Eurotiales</taxon>
        <taxon>Aspergillaceae</taxon>
        <taxon>Aspergillus</taxon>
        <taxon>Aspergillus subgen. Nidulantes</taxon>
    </lineage>
</organism>
<evidence type="ECO:0000313" key="1">
    <source>
        <dbReference type="EMBL" id="KKK21238.1"/>
    </source>
</evidence>